<sequence>MESYVENDSNKEKDKHANTNKDTDISQYFDFQEKVKLIFCKSKTYISKNLHINEKDFGYTILVEKISKQQLTKTIDIGNTSLLWVPNSIITSSDDYETYKSVEADNYNNSNNNKNTYITFYPLNSHKYIQFIPLLKIHSVLVKPPTENENDGFITINLYEKNNYLTLFFTDENYINSSLSSKLNSKRNSNLLYKKKRISWSGEYLLVQLESLNIKRSPTNRNVYLANTISTNIDIQSKDNINQKMSNIEKLESIKEETFKKRYKEIKWNILEHFSRITRFSREKTKDIFDISFTKKPLLSNLHPQLQKFLNSENTIDMMEEYDVARLYLARWAARIAEDSEKDRRNKIIQSKEDDWEKTSFCNFETLELDTFENNVELHQEPISEEQWKSWFDDDGKLSIAEEKKSSNLQSVHPNIRKEVWCFLLEIYPWNSTSEERKIIFSEKNENYIELKQKWWNNKERDTDNTFKDQKYRIEKDVHRTDKQTKYFTNDIVSNNAFDSCLLEENPHLETLKSILLTYNEYNKDLGYVQGMCDLLSPLYVVIKNEALSFWAFVSFMKRMQYNFFEDQSGMKKQLMILDQLIQLMDPKFYKYLENTSSTNLFFFFRMLLVWFKREFEWDDILQLWERLWTNHIIPQFHLFVALAILDKHKDIIIDYLRDFDEILKYMNDLSMTIDLESTLQRAKSLFYKFQQIIETIDANSLNEAISADYSKQKKINDSENNFNNFLSQNDKLPHVSNYLRELLDSSFSI</sequence>
<gene>
    <name evidence="1" type="ORF">PORY_001665</name>
</gene>
<evidence type="ECO:0000313" key="2">
    <source>
        <dbReference type="Proteomes" id="UP000768646"/>
    </source>
</evidence>
<evidence type="ECO:0000313" key="1">
    <source>
        <dbReference type="EMBL" id="KAG4304990.1"/>
    </source>
</evidence>
<protein>
    <submittedName>
        <fullName evidence="1">Uncharacterized protein</fullName>
    </submittedName>
</protein>
<organism evidence="1 2">
    <name type="scientific">Pneumocystis oryctolagi</name>
    <dbReference type="NCBI Taxonomy" id="42067"/>
    <lineage>
        <taxon>Eukaryota</taxon>
        <taxon>Fungi</taxon>
        <taxon>Dikarya</taxon>
        <taxon>Ascomycota</taxon>
        <taxon>Taphrinomycotina</taxon>
        <taxon>Pneumocystomycetes</taxon>
        <taxon>Pneumocystaceae</taxon>
        <taxon>Pneumocystis</taxon>
    </lineage>
</organism>
<reference evidence="1 2" key="1">
    <citation type="journal article" date="2021" name="Commun. Biol.">
        <title>Genomic insights into the host specific adaptation of the Pneumocystis genus.</title>
        <authorList>
            <person name="Cisse O.H."/>
            <person name="Ma L."/>
            <person name="Dekker J.P."/>
            <person name="Khil P.P."/>
            <person name="Youn J.-H."/>
            <person name="Brenchley J.M."/>
            <person name="Blair R."/>
            <person name="Pahar B."/>
            <person name="Chabe M."/>
            <person name="Van Rompay K.K.A."/>
            <person name="Keesler R."/>
            <person name="Sukura A."/>
            <person name="Hirsch V."/>
            <person name="Kutty G."/>
            <person name="Liu Y."/>
            <person name="Peng L."/>
            <person name="Chen J."/>
            <person name="Song J."/>
            <person name="Weissenbacher-Lang C."/>
            <person name="Xu J."/>
            <person name="Upham N.S."/>
            <person name="Stajich J.E."/>
            <person name="Cuomo C.A."/>
            <person name="Cushion M.T."/>
            <person name="Kovacs J.A."/>
        </authorList>
    </citation>
    <scope>NUCLEOTIDE SEQUENCE [LARGE SCALE GENOMIC DNA]</scope>
    <source>
        <strain evidence="1 2">RABM</strain>
    </source>
</reference>
<accession>A0ACB7CD61</accession>
<comment type="caution">
    <text evidence="1">The sequence shown here is derived from an EMBL/GenBank/DDBJ whole genome shotgun (WGS) entry which is preliminary data.</text>
</comment>
<keyword evidence="2" id="KW-1185">Reference proteome</keyword>
<proteinExistence type="predicted"/>
<dbReference type="EMBL" id="JABTEG010000005">
    <property type="protein sequence ID" value="KAG4304990.1"/>
    <property type="molecule type" value="Genomic_DNA"/>
</dbReference>
<dbReference type="Proteomes" id="UP000768646">
    <property type="component" value="Unassembled WGS sequence"/>
</dbReference>
<name>A0ACB7CD61_9ASCO</name>